<dbReference type="GO" id="GO:0003723">
    <property type="term" value="F:RNA binding"/>
    <property type="evidence" value="ECO:0007669"/>
    <property type="project" value="UniProtKB-UniRule"/>
</dbReference>
<sequence>MTLGVGRAGGFYLDFRREMDTDTPRSCRWSPSISECNKVINPPSKITSALWKQLSEDCDVNNLCSPPLTNAISATDNRISSNEQDSSLNKSLSVSQSQDFWHTPLSSNDSLLQAELIPVIQREVWEPLTNHGQIPHDFTDFLASSPPGNVITQSTSSVDMFPTIGNEENICPSFAKGIGKCRNESGLIATDLNDSTNPKSQLFPSAQDVPRNLWNTNTKMPSDSTFTSSVTDTYRPQNPLPWDHIMSSLSQRGVLQDIGNMSQPSAMAPPKVCHPYSLQTNRDFITSHELSLPRNAPLTESYGSQGTAFQPQRQHTDLVALMQELALVSGARDVAHLSYNGNMLNSYTPPKSPVMSPANSPTKGCVFCKNNNYHSTFYKSHTLKDERGHCQCPVLRLYVCPLCNATGDFAHTLKYCPRNTVTHGDPISAGLPPGKVTNWREVANRMLGRYNTNN</sequence>
<dbReference type="PANTHER" id="PTHR12887">
    <property type="entry name" value="NANOS PROTEIN"/>
    <property type="match status" value="1"/>
</dbReference>
<organism evidence="3 4">
    <name type="scientific">Homarus americanus</name>
    <name type="common">American lobster</name>
    <dbReference type="NCBI Taxonomy" id="6706"/>
    <lineage>
        <taxon>Eukaryota</taxon>
        <taxon>Metazoa</taxon>
        <taxon>Ecdysozoa</taxon>
        <taxon>Arthropoda</taxon>
        <taxon>Crustacea</taxon>
        <taxon>Multicrustacea</taxon>
        <taxon>Malacostraca</taxon>
        <taxon>Eumalacostraca</taxon>
        <taxon>Eucarida</taxon>
        <taxon>Decapoda</taxon>
        <taxon>Pleocyemata</taxon>
        <taxon>Astacidea</taxon>
        <taxon>Nephropoidea</taxon>
        <taxon>Nephropidae</taxon>
        <taxon>Homarus</taxon>
    </lineage>
</organism>
<name>A0A8J5K656_HOMAM</name>
<dbReference type="InterPro" id="IPR008705">
    <property type="entry name" value="Nanos/Xcar2"/>
</dbReference>
<feature type="domain" description="Nanos-type" evidence="2">
    <location>
        <begin position="364"/>
        <end position="418"/>
    </location>
</feature>
<keyword evidence="1" id="KW-0810">Translation regulation</keyword>
<comment type="caution">
    <text evidence="3">The sequence shown here is derived from an EMBL/GenBank/DDBJ whole genome shotgun (WGS) entry which is preliminary data.</text>
</comment>
<evidence type="ECO:0000256" key="1">
    <source>
        <dbReference type="PROSITE-ProRule" id="PRU00855"/>
    </source>
</evidence>
<protein>
    <submittedName>
        <fullName evidence="3">Nanos 1-like</fullName>
    </submittedName>
</protein>
<dbReference type="AlphaFoldDB" id="A0A8J5K656"/>
<dbReference type="Pfam" id="PF05741">
    <property type="entry name" value="zf-nanos"/>
    <property type="match status" value="1"/>
</dbReference>
<keyword evidence="1" id="KW-0863">Zinc-finger</keyword>
<gene>
    <name evidence="3" type="primary">Nanos1-L</name>
    <name evidence="3" type="ORF">Hamer_G013490</name>
</gene>
<keyword evidence="4" id="KW-1185">Reference proteome</keyword>
<dbReference type="EMBL" id="JAHLQT010013773">
    <property type="protein sequence ID" value="KAG7170670.1"/>
    <property type="molecule type" value="Genomic_DNA"/>
</dbReference>
<dbReference type="Proteomes" id="UP000747542">
    <property type="component" value="Unassembled WGS sequence"/>
</dbReference>
<dbReference type="InterPro" id="IPR024161">
    <property type="entry name" value="Znf_nanos-typ"/>
</dbReference>
<evidence type="ECO:0000259" key="2">
    <source>
        <dbReference type="PROSITE" id="PS51522"/>
    </source>
</evidence>
<evidence type="ECO:0000313" key="4">
    <source>
        <dbReference type="Proteomes" id="UP000747542"/>
    </source>
</evidence>
<accession>A0A8J5K656</accession>
<comment type="similarity">
    <text evidence="1">Belongs to the nanos family.</text>
</comment>
<dbReference type="PROSITE" id="PS51522">
    <property type="entry name" value="ZF_NANOS"/>
    <property type="match status" value="1"/>
</dbReference>
<reference evidence="3" key="1">
    <citation type="journal article" date="2021" name="Sci. Adv.">
        <title>The American lobster genome reveals insights on longevity, neural, and immune adaptations.</title>
        <authorList>
            <person name="Polinski J.M."/>
            <person name="Zimin A.V."/>
            <person name="Clark K.F."/>
            <person name="Kohn A.B."/>
            <person name="Sadowski N."/>
            <person name="Timp W."/>
            <person name="Ptitsyn A."/>
            <person name="Khanna P."/>
            <person name="Romanova D.Y."/>
            <person name="Williams P."/>
            <person name="Greenwood S.J."/>
            <person name="Moroz L.L."/>
            <person name="Walt D.R."/>
            <person name="Bodnar A.G."/>
        </authorList>
    </citation>
    <scope>NUCLEOTIDE SEQUENCE</scope>
    <source>
        <strain evidence="3">GMGI-L3</strain>
    </source>
</reference>
<dbReference type="OrthoDB" id="6381388at2759"/>
<dbReference type="GO" id="GO:0008270">
    <property type="term" value="F:zinc ion binding"/>
    <property type="evidence" value="ECO:0007669"/>
    <property type="project" value="UniProtKB-KW"/>
</dbReference>
<evidence type="ECO:0000313" key="3">
    <source>
        <dbReference type="EMBL" id="KAG7170670.1"/>
    </source>
</evidence>
<keyword evidence="1" id="KW-0694">RNA-binding</keyword>
<dbReference type="GO" id="GO:0006417">
    <property type="term" value="P:regulation of translation"/>
    <property type="evidence" value="ECO:0007669"/>
    <property type="project" value="UniProtKB-UniRule"/>
</dbReference>
<keyword evidence="1" id="KW-0862">Zinc</keyword>
<proteinExistence type="inferred from homology"/>
<keyword evidence="1" id="KW-0479">Metal-binding</keyword>